<dbReference type="CDD" id="cd00609">
    <property type="entry name" value="AAT_like"/>
    <property type="match status" value="1"/>
</dbReference>
<protein>
    <recommendedName>
        <fullName evidence="4">Aminotransferase</fullName>
        <ecNumber evidence="4">2.6.1.-</ecNumber>
    </recommendedName>
</protein>
<evidence type="ECO:0000313" key="7">
    <source>
        <dbReference type="Proteomes" id="UP000282423"/>
    </source>
</evidence>
<evidence type="ECO:0000259" key="5">
    <source>
        <dbReference type="Pfam" id="PF00155"/>
    </source>
</evidence>
<keyword evidence="7" id="KW-1185">Reference proteome</keyword>
<organism evidence="6 7">
    <name type="scientific">Sphingobacterium puteale</name>
    <dbReference type="NCBI Taxonomy" id="2420510"/>
    <lineage>
        <taxon>Bacteria</taxon>
        <taxon>Pseudomonadati</taxon>
        <taxon>Bacteroidota</taxon>
        <taxon>Sphingobacteriia</taxon>
        <taxon>Sphingobacteriales</taxon>
        <taxon>Sphingobacteriaceae</taxon>
        <taxon>Sphingobacterium</taxon>
    </lineage>
</organism>
<proteinExistence type="inferred from homology"/>
<dbReference type="InterPro" id="IPR015424">
    <property type="entry name" value="PyrdxlP-dep_Trfase"/>
</dbReference>
<dbReference type="EMBL" id="RBWS01000016">
    <property type="protein sequence ID" value="RKO69772.1"/>
    <property type="molecule type" value="Genomic_DNA"/>
</dbReference>
<dbReference type="InterPro" id="IPR015421">
    <property type="entry name" value="PyrdxlP-dep_Trfase_major"/>
</dbReference>
<comment type="similarity">
    <text evidence="4">Belongs to the class-I pyridoxal-phosphate-dependent aminotransferase family.</text>
</comment>
<dbReference type="PROSITE" id="PS00105">
    <property type="entry name" value="AA_TRANSFER_CLASS_1"/>
    <property type="match status" value="1"/>
</dbReference>
<dbReference type="Proteomes" id="UP000282423">
    <property type="component" value="Unassembled WGS sequence"/>
</dbReference>
<dbReference type="InterPro" id="IPR004839">
    <property type="entry name" value="Aminotransferase_I/II_large"/>
</dbReference>
<reference evidence="6 7" key="1">
    <citation type="submission" date="2018-10" db="EMBL/GenBank/DDBJ databases">
        <title>Sphingobacterium sp. M05W1-28.</title>
        <authorList>
            <person name="Cai H."/>
        </authorList>
    </citation>
    <scope>NUCLEOTIDE SEQUENCE [LARGE SCALE GENOMIC DNA]</scope>
    <source>
        <strain evidence="6 7">M05W1-28</strain>
    </source>
</reference>
<comment type="cofactor">
    <cofactor evidence="1 4">
        <name>pyridoxal 5'-phosphate</name>
        <dbReference type="ChEBI" id="CHEBI:597326"/>
    </cofactor>
</comment>
<evidence type="ECO:0000256" key="4">
    <source>
        <dbReference type="RuleBase" id="RU000481"/>
    </source>
</evidence>
<dbReference type="GO" id="GO:0030170">
    <property type="term" value="F:pyridoxal phosphate binding"/>
    <property type="evidence" value="ECO:0007669"/>
    <property type="project" value="InterPro"/>
</dbReference>
<evidence type="ECO:0000313" key="6">
    <source>
        <dbReference type="EMBL" id="RKO69772.1"/>
    </source>
</evidence>
<dbReference type="InterPro" id="IPR004838">
    <property type="entry name" value="NHTrfase_class1_PyrdxlP-BS"/>
</dbReference>
<evidence type="ECO:0000256" key="3">
    <source>
        <dbReference type="ARBA" id="ARBA00022679"/>
    </source>
</evidence>
<comment type="caution">
    <text evidence="6">The sequence shown here is derived from an EMBL/GenBank/DDBJ whole genome shotgun (WGS) entry which is preliminary data.</text>
</comment>
<dbReference type="GO" id="GO:0008483">
    <property type="term" value="F:transaminase activity"/>
    <property type="evidence" value="ECO:0007669"/>
    <property type="project" value="UniProtKB-KW"/>
</dbReference>
<evidence type="ECO:0000256" key="1">
    <source>
        <dbReference type="ARBA" id="ARBA00001933"/>
    </source>
</evidence>
<dbReference type="PANTHER" id="PTHR42832:SF3">
    <property type="entry name" value="L-GLUTAMINE--4-(METHYLSULFANYL)-2-OXOBUTANOATE AMINOTRANSFERASE"/>
    <property type="match status" value="1"/>
</dbReference>
<dbReference type="OrthoDB" id="9802328at2"/>
<dbReference type="SUPFAM" id="SSF53383">
    <property type="entry name" value="PLP-dependent transferases"/>
    <property type="match status" value="1"/>
</dbReference>
<dbReference type="InterPro" id="IPR015422">
    <property type="entry name" value="PyrdxlP-dep_Trfase_small"/>
</dbReference>
<keyword evidence="3 4" id="KW-0808">Transferase</keyword>
<sequence>MQIDVAKRLQHTEEYYFSKKLREIDELNRQGARVINLGIGSPDLPPHPEVIATLSENAQLPNVHGYQNYKGAPALRQAVADWYQRYYQATFNPNTEILPLIGSKEGIVHICMTYLQEGDKVLIPNPGYPAYAAAVRLSGAEAITYKLTQEKNWLIDFNELRKHDLSNVKLMWINYPHMPTGASASDAFYRELIAFAKEYNILICHDNPYSFILTDKPRSIMSVEGAKEVAIELNSLSKSSNMAGWRVGVLVGSEERINQVLRFKSNMDSGMFLPVQLAAAKALQLDASWYQDLNKIYAARRQKVYEIMDLLGCSYQKDQVGLFVWARIPNTYNDGYALSDAALNNARVFITPGGIFGDGGNQYIRISLCATVEVLEASIQRIKESF</sequence>
<dbReference type="Gene3D" id="3.90.1150.10">
    <property type="entry name" value="Aspartate Aminotransferase, domain 1"/>
    <property type="match status" value="1"/>
</dbReference>
<feature type="domain" description="Aminotransferase class I/classII large" evidence="5">
    <location>
        <begin position="33"/>
        <end position="382"/>
    </location>
</feature>
<accession>A0A420VTX5</accession>
<dbReference type="Gene3D" id="3.40.640.10">
    <property type="entry name" value="Type I PLP-dependent aspartate aminotransferase-like (Major domain)"/>
    <property type="match status" value="1"/>
</dbReference>
<evidence type="ECO:0000256" key="2">
    <source>
        <dbReference type="ARBA" id="ARBA00022576"/>
    </source>
</evidence>
<gene>
    <name evidence="6" type="ORF">D7322_19565</name>
</gene>
<dbReference type="RefSeq" id="WP_121125928.1">
    <property type="nucleotide sequence ID" value="NZ_CP158959.1"/>
</dbReference>
<keyword evidence="2 4" id="KW-0032">Aminotransferase</keyword>
<dbReference type="PANTHER" id="PTHR42832">
    <property type="entry name" value="AMINO ACID AMINOTRANSFERASE"/>
    <property type="match status" value="1"/>
</dbReference>
<dbReference type="EC" id="2.6.1.-" evidence="4"/>
<dbReference type="Pfam" id="PF00155">
    <property type="entry name" value="Aminotran_1_2"/>
    <property type="match status" value="1"/>
</dbReference>
<dbReference type="InterPro" id="IPR050881">
    <property type="entry name" value="LL-DAP_aminotransferase"/>
</dbReference>
<name>A0A420VTX5_9SPHI</name>
<dbReference type="AlphaFoldDB" id="A0A420VTX5"/>